<evidence type="ECO:0000313" key="9">
    <source>
        <dbReference type="EMBL" id="QWZ10365.1"/>
    </source>
</evidence>
<dbReference type="PANTHER" id="PTHR43005">
    <property type="entry name" value="BLR7065 PROTEIN"/>
    <property type="match status" value="1"/>
</dbReference>
<dbReference type="AlphaFoldDB" id="A0A975T3L7"/>
<name>A0A975T3L7_9ACTN</name>
<protein>
    <submittedName>
        <fullName evidence="9">Sugar ABC transporter permease</fullName>
    </submittedName>
</protein>
<feature type="transmembrane region" description="Helical" evidence="7">
    <location>
        <begin position="192"/>
        <end position="213"/>
    </location>
</feature>
<feature type="transmembrane region" description="Helical" evidence="7">
    <location>
        <begin position="64"/>
        <end position="90"/>
    </location>
</feature>
<feature type="transmembrane region" description="Helical" evidence="7">
    <location>
        <begin position="252"/>
        <end position="271"/>
    </location>
</feature>
<organism evidence="9 10">
    <name type="scientific">Nocardioides panacis</name>
    <dbReference type="NCBI Taxonomy" id="2849501"/>
    <lineage>
        <taxon>Bacteria</taxon>
        <taxon>Bacillati</taxon>
        <taxon>Actinomycetota</taxon>
        <taxon>Actinomycetes</taxon>
        <taxon>Propionibacteriales</taxon>
        <taxon>Nocardioidaceae</taxon>
        <taxon>Nocardioides</taxon>
    </lineage>
</organism>
<evidence type="ECO:0000256" key="4">
    <source>
        <dbReference type="ARBA" id="ARBA00022692"/>
    </source>
</evidence>
<dbReference type="CDD" id="cd06261">
    <property type="entry name" value="TM_PBP2"/>
    <property type="match status" value="1"/>
</dbReference>
<evidence type="ECO:0000256" key="6">
    <source>
        <dbReference type="ARBA" id="ARBA00023136"/>
    </source>
</evidence>
<evidence type="ECO:0000259" key="8">
    <source>
        <dbReference type="PROSITE" id="PS50928"/>
    </source>
</evidence>
<keyword evidence="5 7" id="KW-1133">Transmembrane helix</keyword>
<dbReference type="InterPro" id="IPR000515">
    <property type="entry name" value="MetI-like"/>
</dbReference>
<comment type="subcellular location">
    <subcellularLocation>
        <location evidence="1 7">Cell membrane</location>
        <topology evidence="1 7">Multi-pass membrane protein</topology>
    </subcellularLocation>
</comment>
<keyword evidence="4 7" id="KW-0812">Transmembrane</keyword>
<evidence type="ECO:0000256" key="1">
    <source>
        <dbReference type="ARBA" id="ARBA00004651"/>
    </source>
</evidence>
<keyword evidence="10" id="KW-1185">Reference proteome</keyword>
<dbReference type="PANTHER" id="PTHR43005:SF2">
    <property type="entry name" value="INTEGRAL MEMBRANE SUGAR TRANSPORT PROTEIN"/>
    <property type="match status" value="1"/>
</dbReference>
<sequence>MLSPTFLVLILVIGLPILLGIRQSFYTTGGLDAQGFAIEGDQFNGLKNYTAIFHGATADRFWNAFYVTTLFTVVCVVIETVIGTAMALIMNRAFKGRSLIRASILIPWAIPTVVSAVLWKWIFNANGVANDVLGNQILWSTDGIQAQMAVIIADTWKTAPFIGLLVLAGLQVIPEEVYEAAKIDGSSTWNSFLHITLPLVKPALLVAVLFRMLQTLAMFDLPYVLVGKGKPSVETLSILAQQESVNTRYGPAAAYAVLLFLYLVLLAYAFIKLLGADVIGDAAPKRAKVKGQKRSKVGRSVAKGDMP</sequence>
<keyword evidence="6 7" id="KW-0472">Membrane</keyword>
<comment type="similarity">
    <text evidence="7">Belongs to the binding-protein-dependent transport system permease family.</text>
</comment>
<proteinExistence type="inferred from homology"/>
<feature type="transmembrane region" description="Helical" evidence="7">
    <location>
        <begin position="102"/>
        <end position="122"/>
    </location>
</feature>
<evidence type="ECO:0000256" key="7">
    <source>
        <dbReference type="RuleBase" id="RU363032"/>
    </source>
</evidence>
<dbReference type="PROSITE" id="PS50928">
    <property type="entry name" value="ABC_TM1"/>
    <property type="match status" value="1"/>
</dbReference>
<gene>
    <name evidence="9" type="ORF">KRR39_00645</name>
</gene>
<accession>A0A975T3L7</accession>
<keyword evidence="2 7" id="KW-0813">Transport</keyword>
<dbReference type="Pfam" id="PF00528">
    <property type="entry name" value="BPD_transp_1"/>
    <property type="match status" value="1"/>
</dbReference>
<dbReference type="GO" id="GO:0005886">
    <property type="term" value="C:plasma membrane"/>
    <property type="evidence" value="ECO:0007669"/>
    <property type="project" value="UniProtKB-SubCell"/>
</dbReference>
<feature type="domain" description="ABC transmembrane type-1" evidence="8">
    <location>
        <begin position="65"/>
        <end position="270"/>
    </location>
</feature>
<evidence type="ECO:0000256" key="3">
    <source>
        <dbReference type="ARBA" id="ARBA00022475"/>
    </source>
</evidence>
<evidence type="ECO:0000256" key="2">
    <source>
        <dbReference type="ARBA" id="ARBA00022448"/>
    </source>
</evidence>
<dbReference type="KEGG" id="nps:KRR39_00645"/>
<dbReference type="EMBL" id="CP077062">
    <property type="protein sequence ID" value="QWZ10365.1"/>
    <property type="molecule type" value="Genomic_DNA"/>
</dbReference>
<dbReference type="GO" id="GO:0055085">
    <property type="term" value="P:transmembrane transport"/>
    <property type="evidence" value="ECO:0007669"/>
    <property type="project" value="InterPro"/>
</dbReference>
<evidence type="ECO:0000313" key="10">
    <source>
        <dbReference type="Proteomes" id="UP000683575"/>
    </source>
</evidence>
<keyword evidence="3" id="KW-1003">Cell membrane</keyword>
<reference evidence="9" key="1">
    <citation type="submission" date="2021-06" db="EMBL/GenBank/DDBJ databases">
        <title>Complete genome sequence of Nocardioides sp. G188.</title>
        <authorList>
            <person name="Im W.-T."/>
        </authorList>
    </citation>
    <scope>NUCLEOTIDE SEQUENCE</scope>
    <source>
        <strain evidence="9">G188</strain>
    </source>
</reference>
<dbReference type="Proteomes" id="UP000683575">
    <property type="component" value="Chromosome"/>
</dbReference>
<evidence type="ECO:0000256" key="5">
    <source>
        <dbReference type="ARBA" id="ARBA00022989"/>
    </source>
</evidence>